<dbReference type="Pfam" id="PF05691">
    <property type="entry name" value="Raffinose_syn"/>
    <property type="match status" value="3"/>
</dbReference>
<evidence type="ECO:0000313" key="4">
    <source>
        <dbReference type="EMBL" id="PIN09648.1"/>
    </source>
</evidence>
<dbReference type="EMBL" id="NKXS01003484">
    <property type="protein sequence ID" value="PIN09648.1"/>
    <property type="molecule type" value="Genomic_DNA"/>
</dbReference>
<dbReference type="InterPro" id="IPR017853">
    <property type="entry name" value="GH"/>
</dbReference>
<dbReference type="OrthoDB" id="4664297at2759"/>
<dbReference type="STRING" id="429701.A0A2G9GWJ4"/>
<evidence type="ECO:0000256" key="2">
    <source>
        <dbReference type="ARBA" id="ARBA00023277"/>
    </source>
</evidence>
<accession>A0A2G9GWJ4</accession>
<reference evidence="5" key="1">
    <citation type="journal article" date="2018" name="Gigascience">
        <title>Genome assembly of the Pink Ipe (Handroanthus impetiginosus, Bignoniaceae), a highly valued, ecologically keystone Neotropical timber forest tree.</title>
        <authorList>
            <person name="Silva-Junior O.B."/>
            <person name="Grattapaglia D."/>
            <person name="Novaes E."/>
            <person name="Collevatti R.G."/>
        </authorList>
    </citation>
    <scope>NUCLEOTIDE SEQUENCE [LARGE SCALE GENOMIC DNA]</scope>
    <source>
        <strain evidence="5">cv. UFG-1</strain>
    </source>
</reference>
<keyword evidence="2" id="KW-0119">Carbohydrate metabolism</keyword>
<evidence type="ECO:0000256" key="1">
    <source>
        <dbReference type="ARBA" id="ARBA00007240"/>
    </source>
</evidence>
<organism evidence="4 5">
    <name type="scientific">Handroanthus impetiginosus</name>
    <dbReference type="NCBI Taxonomy" id="429701"/>
    <lineage>
        <taxon>Eukaryota</taxon>
        <taxon>Viridiplantae</taxon>
        <taxon>Streptophyta</taxon>
        <taxon>Embryophyta</taxon>
        <taxon>Tracheophyta</taxon>
        <taxon>Spermatophyta</taxon>
        <taxon>Magnoliopsida</taxon>
        <taxon>eudicotyledons</taxon>
        <taxon>Gunneridae</taxon>
        <taxon>Pentapetalae</taxon>
        <taxon>asterids</taxon>
        <taxon>lamiids</taxon>
        <taxon>Lamiales</taxon>
        <taxon>Bignoniaceae</taxon>
        <taxon>Crescentiina</taxon>
        <taxon>Tabebuia alliance</taxon>
        <taxon>Handroanthus</taxon>
    </lineage>
</organism>
<evidence type="ECO:0008006" key="6">
    <source>
        <dbReference type="Google" id="ProtNLM"/>
    </source>
</evidence>
<name>A0A2G9GWJ4_9LAMI</name>
<evidence type="ECO:0000313" key="5">
    <source>
        <dbReference type="Proteomes" id="UP000231279"/>
    </source>
</evidence>
<protein>
    <recommendedName>
        <fullName evidence="6">Galactinol--sucrose galactosyltransferase</fullName>
    </recommendedName>
</protein>
<comment type="caution">
    <text evidence="4">The sequence shown here is derived from an EMBL/GenBank/DDBJ whole genome shotgun (WGS) entry which is preliminary data.</text>
</comment>
<dbReference type="SUPFAM" id="SSF51445">
    <property type="entry name" value="(Trans)glycosidases"/>
    <property type="match status" value="1"/>
</dbReference>
<evidence type="ECO:0000256" key="3">
    <source>
        <dbReference type="SAM" id="MobiDB-lite"/>
    </source>
</evidence>
<keyword evidence="5" id="KW-1185">Reference proteome</keyword>
<dbReference type="PANTHER" id="PTHR31268">
    <property type="match status" value="1"/>
</dbReference>
<dbReference type="PANTHER" id="PTHR31268:SF29">
    <property type="entry name" value="GALACTINOL--SUCROSE GALACTOSYLTRANSFERASE 1-RELATED"/>
    <property type="match status" value="1"/>
</dbReference>
<feature type="region of interest" description="Disordered" evidence="3">
    <location>
        <begin position="1"/>
        <end position="53"/>
    </location>
</feature>
<sequence>METQKITKKGTRDVTNKRINKQILSARERKPRKEGKGRDQRTQRKRRVKRVAEQSKTLAERRVTGVWAVKNLENDIVGVGIIVTNHFRFCEAQTLKLVEFSLVLELTETLVAKLVTVEGHLQTFCHRKGKKFVILDDGWQFVGMDPTSEEAKADNTAKLTNINENHNFQKDGKEGQRVDDPAMGIKHIVTEIRDQHSVKYFYVWHALTRYWAGVKPGVAGMEHYESKLAYPLSSPEVQLNEPGDALNSITKNGLGLVNSEKNELHSYVSLASVDGVKVDVQNILETLGAGRSGRVKLVRKYHQALEASISRNFPDNGIISCMSHNTDSLYRKAMMNSQFSFLLSDQMSSFCGILLLASDIYSCSDKAGEHDFKLLKKLVLPDGSILRARLPGRPTYDCLLTDPARDGNSSLKIWNLNDHTGVELSNNIAFAPVGLVKMFSSGGAIKELGKKLNYETEKPRTVDMKVRGCGMFGAYSSVRPTRIQVDAKEVEFDYEKASGFVKFALQIPEKEMYLWNVIVEL</sequence>
<dbReference type="InterPro" id="IPR008811">
    <property type="entry name" value="Glycosyl_hydrolases_36"/>
</dbReference>
<dbReference type="Proteomes" id="UP000231279">
    <property type="component" value="Unassembled WGS sequence"/>
</dbReference>
<gene>
    <name evidence="4" type="ORF">CDL12_17770</name>
</gene>
<comment type="similarity">
    <text evidence="1">Belongs to the glycosyl hydrolases 36 family.</text>
</comment>
<dbReference type="AlphaFoldDB" id="A0A2G9GWJ4"/>
<proteinExistence type="inferred from homology"/>